<dbReference type="InterPro" id="IPR050396">
    <property type="entry name" value="Glycosyltr_51/Transpeptidase"/>
</dbReference>
<evidence type="ECO:0000256" key="21">
    <source>
        <dbReference type="ARBA" id="ARBA00023268"/>
    </source>
</evidence>
<evidence type="ECO:0000256" key="26">
    <source>
        <dbReference type="ARBA" id="ARBA00060592"/>
    </source>
</evidence>
<keyword evidence="14" id="KW-0378">Hydrolase</keyword>
<comment type="pathway">
    <text evidence="26">Glycan biosynthesis.</text>
</comment>
<keyword evidence="13" id="KW-0812">Transmembrane</keyword>
<evidence type="ECO:0000256" key="17">
    <source>
        <dbReference type="ARBA" id="ARBA00022984"/>
    </source>
</evidence>
<keyword evidence="20" id="KW-0046">Antibiotic resistance</keyword>
<evidence type="ECO:0000256" key="4">
    <source>
        <dbReference type="ARBA" id="ARBA00007739"/>
    </source>
</evidence>
<keyword evidence="22" id="KW-0961">Cell wall biogenesis/degradation</keyword>
<dbReference type="InterPro" id="IPR031376">
    <property type="entry name" value="PCB_OB"/>
</dbReference>
<dbReference type="OrthoDB" id="9766909at2"/>
<dbReference type="Gene3D" id="1.10.3810.10">
    <property type="entry name" value="Biosynthetic peptidoglycan transglycosylase-like"/>
    <property type="match status" value="1"/>
</dbReference>
<keyword evidence="10" id="KW-0645">Protease</keyword>
<evidence type="ECO:0000256" key="6">
    <source>
        <dbReference type="ARBA" id="ARBA00018638"/>
    </source>
</evidence>
<dbReference type="InterPro" id="IPR023346">
    <property type="entry name" value="Lysozyme-like_dom_sf"/>
</dbReference>
<keyword evidence="16" id="KW-0735">Signal-anchor</keyword>
<dbReference type="GO" id="GO:0008955">
    <property type="term" value="F:peptidoglycan glycosyltransferase activity"/>
    <property type="evidence" value="ECO:0007669"/>
    <property type="project" value="UniProtKB-EC"/>
</dbReference>
<dbReference type="PANTHER" id="PTHR32282">
    <property type="entry name" value="BINDING PROTEIN TRANSPEPTIDASE, PUTATIVE-RELATED"/>
    <property type="match status" value="1"/>
</dbReference>
<dbReference type="InterPro" id="IPR001460">
    <property type="entry name" value="PCN-bd_Tpept"/>
</dbReference>
<dbReference type="PANTHER" id="PTHR32282:SF27">
    <property type="entry name" value="PENICILLIN-BINDING PROTEIN 1A"/>
    <property type="match status" value="1"/>
</dbReference>
<evidence type="ECO:0000256" key="10">
    <source>
        <dbReference type="ARBA" id="ARBA00022670"/>
    </source>
</evidence>
<dbReference type="EC" id="3.4.16.4" evidence="5"/>
<evidence type="ECO:0000259" key="28">
    <source>
        <dbReference type="Pfam" id="PF00905"/>
    </source>
</evidence>
<keyword evidence="12" id="KW-0808">Transferase</keyword>
<comment type="similarity">
    <text evidence="4">In the N-terminal section; belongs to the glycosyltransferase 51 family.</text>
</comment>
<dbReference type="UniPathway" id="UPA00219"/>
<dbReference type="GO" id="GO:0030288">
    <property type="term" value="C:outer membrane-bounded periplasmic space"/>
    <property type="evidence" value="ECO:0007669"/>
    <property type="project" value="TreeGrafter"/>
</dbReference>
<evidence type="ECO:0000256" key="11">
    <source>
        <dbReference type="ARBA" id="ARBA00022676"/>
    </source>
</evidence>
<evidence type="ECO:0000313" key="31">
    <source>
        <dbReference type="EMBL" id="SFZ82699.1"/>
    </source>
</evidence>
<feature type="domain" description="Glycosyl transferase family 51" evidence="29">
    <location>
        <begin position="56"/>
        <end position="235"/>
    </location>
</feature>
<dbReference type="GO" id="GO:0008360">
    <property type="term" value="P:regulation of cell shape"/>
    <property type="evidence" value="ECO:0007669"/>
    <property type="project" value="UniProtKB-KW"/>
</dbReference>
<feature type="domain" description="Penicillin-binding protein OB-like" evidence="30">
    <location>
        <begin position="324"/>
        <end position="430"/>
    </location>
</feature>
<dbReference type="GO" id="GO:0009002">
    <property type="term" value="F:serine-type D-Ala-D-Ala carboxypeptidase activity"/>
    <property type="evidence" value="ECO:0007669"/>
    <property type="project" value="UniProtKB-EC"/>
</dbReference>
<dbReference type="STRING" id="665118.SAMN02983003_1227"/>
<gene>
    <name evidence="31" type="ORF">SAMN02983003_1227</name>
</gene>
<evidence type="ECO:0000256" key="18">
    <source>
        <dbReference type="ARBA" id="ARBA00022989"/>
    </source>
</evidence>
<feature type="domain" description="Penicillin-binding protein transpeptidase" evidence="28">
    <location>
        <begin position="433"/>
        <end position="725"/>
    </location>
</feature>
<dbReference type="InterPro" id="IPR036950">
    <property type="entry name" value="PBP_transglycosylase"/>
</dbReference>
<evidence type="ECO:0000256" key="7">
    <source>
        <dbReference type="ARBA" id="ARBA00022475"/>
    </source>
</evidence>
<dbReference type="SUPFAM" id="SSF53955">
    <property type="entry name" value="Lysozyme-like"/>
    <property type="match status" value="1"/>
</dbReference>
<dbReference type="EC" id="2.4.99.28" evidence="24"/>
<dbReference type="Pfam" id="PF00905">
    <property type="entry name" value="Transpeptidase"/>
    <property type="match status" value="1"/>
</dbReference>
<organism evidence="31 32">
    <name type="scientific">Devosia enhydra</name>
    <dbReference type="NCBI Taxonomy" id="665118"/>
    <lineage>
        <taxon>Bacteria</taxon>
        <taxon>Pseudomonadati</taxon>
        <taxon>Pseudomonadota</taxon>
        <taxon>Alphaproteobacteria</taxon>
        <taxon>Hyphomicrobiales</taxon>
        <taxon>Devosiaceae</taxon>
        <taxon>Devosia</taxon>
    </lineage>
</organism>
<name>A0A1K2HVZ2_9HYPH</name>
<keyword evidence="8" id="KW-0997">Cell inner membrane</keyword>
<dbReference type="NCBIfam" id="TIGR02074">
    <property type="entry name" value="PBP_1a_fam"/>
    <property type="match status" value="1"/>
</dbReference>
<evidence type="ECO:0000259" key="30">
    <source>
        <dbReference type="Pfam" id="PF17092"/>
    </source>
</evidence>
<evidence type="ECO:0000313" key="32">
    <source>
        <dbReference type="Proteomes" id="UP000183447"/>
    </source>
</evidence>
<accession>A0A1K2HVZ2</accession>
<keyword evidence="32" id="KW-1185">Reference proteome</keyword>
<keyword evidence="15" id="KW-0133">Cell shape</keyword>
<dbReference type="InterPro" id="IPR001264">
    <property type="entry name" value="Glyco_trans_51"/>
</dbReference>
<evidence type="ECO:0000256" key="1">
    <source>
        <dbReference type="ARBA" id="ARBA00004249"/>
    </source>
</evidence>
<dbReference type="RefSeq" id="WP_084603272.1">
    <property type="nucleotide sequence ID" value="NZ_FPKU01000001.1"/>
</dbReference>
<reference evidence="31 32" key="1">
    <citation type="submission" date="2016-11" db="EMBL/GenBank/DDBJ databases">
        <authorList>
            <person name="Jaros S."/>
            <person name="Januszkiewicz K."/>
            <person name="Wedrychowicz H."/>
        </authorList>
    </citation>
    <scope>NUCLEOTIDE SEQUENCE [LARGE SCALE GENOMIC DNA]</scope>
    <source>
        <strain evidence="31 32">ATCC 23634</strain>
    </source>
</reference>
<keyword evidence="19" id="KW-0472">Membrane</keyword>
<evidence type="ECO:0000256" key="25">
    <source>
        <dbReference type="ARBA" id="ARBA00049902"/>
    </source>
</evidence>
<feature type="region of interest" description="Disordered" evidence="27">
    <location>
        <begin position="792"/>
        <end position="842"/>
    </location>
</feature>
<dbReference type="GO" id="GO:0006508">
    <property type="term" value="P:proteolysis"/>
    <property type="evidence" value="ECO:0007669"/>
    <property type="project" value="UniProtKB-KW"/>
</dbReference>
<comment type="catalytic activity">
    <reaction evidence="25">
        <text>[GlcNAc-(1-&gt;4)-Mur2Ac(oyl-L-Ala-gamma-D-Glu-L-Lys-D-Ala-D-Ala)](n)-di-trans,octa-cis-undecaprenyl diphosphate + beta-D-GlcNAc-(1-&gt;4)-Mur2Ac(oyl-L-Ala-gamma-D-Glu-L-Lys-D-Ala-D-Ala)-di-trans,octa-cis-undecaprenyl diphosphate = [GlcNAc-(1-&gt;4)-Mur2Ac(oyl-L-Ala-gamma-D-Glu-L-Lys-D-Ala-D-Ala)](n+1)-di-trans,octa-cis-undecaprenyl diphosphate + di-trans,octa-cis-undecaprenyl diphosphate + H(+)</text>
        <dbReference type="Rhea" id="RHEA:23708"/>
        <dbReference type="Rhea" id="RHEA-COMP:9602"/>
        <dbReference type="Rhea" id="RHEA-COMP:9603"/>
        <dbReference type="ChEBI" id="CHEBI:15378"/>
        <dbReference type="ChEBI" id="CHEBI:58405"/>
        <dbReference type="ChEBI" id="CHEBI:60033"/>
        <dbReference type="ChEBI" id="CHEBI:78435"/>
        <dbReference type="EC" id="2.4.99.28"/>
    </reaction>
</comment>
<dbReference type="EMBL" id="FPKU01000001">
    <property type="protein sequence ID" value="SFZ82699.1"/>
    <property type="molecule type" value="Genomic_DNA"/>
</dbReference>
<keyword evidence="9" id="KW-0121">Carboxypeptidase</keyword>
<evidence type="ECO:0000256" key="2">
    <source>
        <dbReference type="ARBA" id="ARBA00004752"/>
    </source>
</evidence>
<dbReference type="Pfam" id="PF00912">
    <property type="entry name" value="Transgly"/>
    <property type="match status" value="1"/>
</dbReference>
<evidence type="ECO:0000256" key="27">
    <source>
        <dbReference type="SAM" id="MobiDB-lite"/>
    </source>
</evidence>
<comment type="pathway">
    <text evidence="2">Cell wall biogenesis; peptidoglycan biosynthesis.</text>
</comment>
<dbReference type="AlphaFoldDB" id="A0A1K2HVZ2"/>
<keyword evidence="7" id="KW-1003">Cell membrane</keyword>
<comment type="subcellular location">
    <subcellularLocation>
        <location evidence="1">Cell inner membrane</location>
        <topology evidence="1">Single-pass type II membrane protein</topology>
    </subcellularLocation>
</comment>
<evidence type="ECO:0000256" key="15">
    <source>
        <dbReference type="ARBA" id="ARBA00022960"/>
    </source>
</evidence>
<dbReference type="SUPFAM" id="SSF56601">
    <property type="entry name" value="beta-lactamase/transpeptidase-like"/>
    <property type="match status" value="1"/>
</dbReference>
<keyword evidence="11" id="KW-0328">Glycosyltransferase</keyword>
<evidence type="ECO:0000256" key="20">
    <source>
        <dbReference type="ARBA" id="ARBA00023251"/>
    </source>
</evidence>
<feature type="compositionally biased region" description="Gly residues" evidence="27">
    <location>
        <begin position="831"/>
        <end position="842"/>
    </location>
</feature>
<dbReference type="GO" id="GO:0046677">
    <property type="term" value="P:response to antibiotic"/>
    <property type="evidence" value="ECO:0007669"/>
    <property type="project" value="UniProtKB-KW"/>
</dbReference>
<evidence type="ECO:0000256" key="5">
    <source>
        <dbReference type="ARBA" id="ARBA00012448"/>
    </source>
</evidence>
<dbReference type="Proteomes" id="UP000183447">
    <property type="component" value="Unassembled WGS sequence"/>
</dbReference>
<evidence type="ECO:0000256" key="16">
    <source>
        <dbReference type="ARBA" id="ARBA00022968"/>
    </source>
</evidence>
<keyword evidence="17" id="KW-0573">Peptidoglycan synthesis</keyword>
<evidence type="ECO:0000256" key="14">
    <source>
        <dbReference type="ARBA" id="ARBA00022801"/>
    </source>
</evidence>
<dbReference type="GO" id="GO:0008658">
    <property type="term" value="F:penicillin binding"/>
    <property type="evidence" value="ECO:0007669"/>
    <property type="project" value="InterPro"/>
</dbReference>
<evidence type="ECO:0000256" key="3">
    <source>
        <dbReference type="ARBA" id="ARBA00007090"/>
    </source>
</evidence>
<proteinExistence type="inferred from homology"/>
<evidence type="ECO:0000256" key="24">
    <source>
        <dbReference type="ARBA" id="ARBA00044770"/>
    </source>
</evidence>
<evidence type="ECO:0000256" key="22">
    <source>
        <dbReference type="ARBA" id="ARBA00023316"/>
    </source>
</evidence>
<sequence>MLRLFGWLFGFGIFCALGAVAVGAVYLGQLSATLPDYTVLKDYQPPVTTRVHAADGTLLAEYARERRLFQPIETIPAKLIQAFLSAEDKDFYNHGGLAVDGIARAIRDNIMARIDGSSAIQGGGSTITQQVAKNFLLTSEQTWDRKIQEAILALRIESTFSKDKILELYLNEIFLGLNSYGVAAAALNYFDKALYQLTLAEIAYIAALPKGPNNYHPFRRKEAAIERRNWVIDRMVENGYVTPEEAAASKAEDLNVLPRQSGSQLFSAEYFTEEVRRQLGQLYGEDQLYGGGLSVRTTLNPKLQDYARRALMDGLIAYDQGEGFRGPVASVELGEDWGKAVWEVKPLSDVPEWRLAVVLEMGNNEAQIGLRPFAGPDGQPSGERVTGTLAGPDVKWLRPKLQDVLKAGDVVYVSQVPDKQGSFTLQQVPELEGAIVAMDPRTGRVLAMVGGFSFSASEFNRATQALRQPGSSFKPLVYAAALDNGYTPASVVLDAPLEIINADGSVWRPENYAQQFYGPQTLRRGIERSRNVMTVRLAQDIGMPLITEYARMFGIYDKLTPVLAMSLGAGETTDMRMTAAYATIANGGRRITPTLIDRIQDRYGNTVYRHDERVCDGCGVTEWSNQPEPLIIDNREQVLDPMTAYQITSMMEGVVQRGTGTAAKSLNRPVAGKTGTSNDYKDAWFVGFTPELAVGVYVGFDRPRNMGKQATGGELAVPIFTKFMEKALAGEPPTPFNMPQGMAQVWIDPATGVKANAGQAAIYEAFKPGTGPNLVTSVIGVDSNAFTSIEQQASGASSGGGSFFGTSAPVERPQPPAEVGGGNRGMPSFWPGGGNQGRGGLF</sequence>
<dbReference type="Gene3D" id="3.40.710.10">
    <property type="entry name" value="DD-peptidase/beta-lactamase superfamily"/>
    <property type="match status" value="2"/>
</dbReference>
<dbReference type="Pfam" id="PF17092">
    <property type="entry name" value="PCB_OB"/>
    <property type="match status" value="1"/>
</dbReference>
<keyword evidence="18" id="KW-1133">Transmembrane helix</keyword>
<protein>
    <recommendedName>
        <fullName evidence="6">Penicillin-binding protein 1A</fullName>
        <ecNumber evidence="24">2.4.99.28</ecNumber>
        <ecNumber evidence="5">3.4.16.4</ecNumber>
    </recommendedName>
</protein>
<evidence type="ECO:0000256" key="8">
    <source>
        <dbReference type="ARBA" id="ARBA00022519"/>
    </source>
</evidence>
<evidence type="ECO:0000256" key="13">
    <source>
        <dbReference type="ARBA" id="ARBA00022692"/>
    </source>
</evidence>
<dbReference type="FunFam" id="1.10.3810.10:FF:000003">
    <property type="entry name" value="Penicillin-binding protein 1a"/>
    <property type="match status" value="1"/>
</dbReference>
<dbReference type="GO" id="GO:0005886">
    <property type="term" value="C:plasma membrane"/>
    <property type="evidence" value="ECO:0007669"/>
    <property type="project" value="UniProtKB-SubCell"/>
</dbReference>
<evidence type="ECO:0000256" key="9">
    <source>
        <dbReference type="ARBA" id="ARBA00022645"/>
    </source>
</evidence>
<comment type="catalytic activity">
    <reaction evidence="23">
        <text>Preferential cleavage: (Ac)2-L-Lys-D-Ala-|-D-Ala. Also transpeptidation of peptidyl-alanyl moieties that are N-acyl substituents of D-alanine.</text>
        <dbReference type="EC" id="3.4.16.4"/>
    </reaction>
</comment>
<dbReference type="GO" id="GO:0009252">
    <property type="term" value="P:peptidoglycan biosynthetic process"/>
    <property type="evidence" value="ECO:0007669"/>
    <property type="project" value="UniProtKB-UniPathway"/>
</dbReference>
<comment type="similarity">
    <text evidence="3">In the C-terminal section; belongs to the transpeptidase family.</text>
</comment>
<evidence type="ECO:0000256" key="23">
    <source>
        <dbReference type="ARBA" id="ARBA00034000"/>
    </source>
</evidence>
<evidence type="ECO:0000256" key="19">
    <source>
        <dbReference type="ARBA" id="ARBA00023136"/>
    </source>
</evidence>
<keyword evidence="21" id="KW-0511">Multifunctional enzyme</keyword>
<dbReference type="InterPro" id="IPR012338">
    <property type="entry name" value="Beta-lactam/transpept-like"/>
</dbReference>
<dbReference type="GO" id="GO:0071555">
    <property type="term" value="P:cell wall organization"/>
    <property type="evidence" value="ECO:0007669"/>
    <property type="project" value="UniProtKB-KW"/>
</dbReference>
<evidence type="ECO:0000259" key="29">
    <source>
        <dbReference type="Pfam" id="PF00912"/>
    </source>
</evidence>
<evidence type="ECO:0000256" key="12">
    <source>
        <dbReference type="ARBA" id="ARBA00022679"/>
    </source>
</evidence>